<gene>
    <name evidence="1" type="ordered locus">Pcal_1614</name>
</gene>
<name>A3MWL4_PYRCJ</name>
<sequence>MYLGDNCKLKNSGFLNAYTYTYMFRVYLNPKEARVLVTRAKVEEKDWVLVSRYSTWDKAYKKALYLASRLDYVLEWYLEDQVESVLQIFKN</sequence>
<dbReference type="KEGG" id="pcl:Pcal_1614"/>
<proteinExistence type="predicted"/>
<dbReference type="HOGENOM" id="CLU_187360_0_0_2"/>
<evidence type="ECO:0000313" key="2">
    <source>
        <dbReference type="Proteomes" id="UP000001431"/>
    </source>
</evidence>
<evidence type="ECO:0000313" key="1">
    <source>
        <dbReference type="EMBL" id="ABO09031.1"/>
    </source>
</evidence>
<protein>
    <submittedName>
        <fullName evidence="1">Uncharacterized protein</fullName>
    </submittedName>
</protein>
<dbReference type="eggNOG" id="arCOG03751">
    <property type="taxonomic scope" value="Archaea"/>
</dbReference>
<accession>A3MWL4</accession>
<dbReference type="EMBL" id="CP000561">
    <property type="protein sequence ID" value="ABO09031.1"/>
    <property type="molecule type" value="Genomic_DNA"/>
</dbReference>
<keyword evidence="2" id="KW-1185">Reference proteome</keyword>
<organism evidence="1 2">
    <name type="scientific">Pyrobaculum calidifontis (strain DSM 21063 / JCM 11548 / VA1)</name>
    <dbReference type="NCBI Taxonomy" id="410359"/>
    <lineage>
        <taxon>Archaea</taxon>
        <taxon>Thermoproteota</taxon>
        <taxon>Thermoprotei</taxon>
        <taxon>Thermoproteales</taxon>
        <taxon>Thermoproteaceae</taxon>
        <taxon>Pyrobaculum</taxon>
    </lineage>
</organism>
<dbReference type="STRING" id="410359.Pcal_1614"/>
<dbReference type="Proteomes" id="UP000001431">
    <property type="component" value="Chromosome"/>
</dbReference>
<dbReference type="AlphaFoldDB" id="A3MWL4"/>
<reference evidence="1" key="1">
    <citation type="submission" date="2007-02" db="EMBL/GenBank/DDBJ databases">
        <title>Complete sequence of Pyrobaculum calidifontis JCM 11548.</title>
        <authorList>
            <consortium name="US DOE Joint Genome Institute"/>
            <person name="Copeland A."/>
            <person name="Lucas S."/>
            <person name="Lapidus A."/>
            <person name="Barry K."/>
            <person name="Glavina del Rio T."/>
            <person name="Dalin E."/>
            <person name="Tice H."/>
            <person name="Pitluck S."/>
            <person name="Chain P."/>
            <person name="Malfatti S."/>
            <person name="Shin M."/>
            <person name="Vergez L."/>
            <person name="Schmutz J."/>
            <person name="Larimer F."/>
            <person name="Land M."/>
            <person name="Hauser L."/>
            <person name="Kyrpides N."/>
            <person name="Mikhailova N."/>
            <person name="Cozen A.E."/>
            <person name="Fitz-Gibbon S.T."/>
            <person name="House C.H."/>
            <person name="Saltikov C."/>
            <person name="Lowe T.M."/>
            <person name="Richardson P."/>
        </authorList>
    </citation>
    <scope>NUCLEOTIDE SEQUENCE [LARGE SCALE GENOMIC DNA]</scope>
    <source>
        <strain evidence="1">JCM 11548</strain>
    </source>
</reference>